<proteinExistence type="predicted"/>
<accession>A0AAD9VDA9</accession>
<dbReference type="Pfam" id="PF14966">
    <property type="entry name" value="DNA_repr_REX1B"/>
    <property type="match status" value="1"/>
</dbReference>
<dbReference type="EMBL" id="JARQWQ010000009">
    <property type="protein sequence ID" value="KAK2569807.1"/>
    <property type="molecule type" value="Genomic_DNA"/>
</dbReference>
<dbReference type="AlphaFoldDB" id="A0AAD9VDA9"/>
<name>A0AAD9VDA9_ACRCE</name>
<sequence length="128" mass="15086">MAKGPMNNKELIQRFFKLQEERVKVYQVFDSGFKEYLQTAPAYDFPKYRQLVYNVTQTFNNLSAEVIDIESKLRESGQHSISNLVRKIQLKEKEKLEMVSLRKLVEDIVELLDELKFEAEDILLLPDT</sequence>
<comment type="caution">
    <text evidence="1">The sequence shown here is derived from an EMBL/GenBank/DDBJ whole genome shotgun (WGS) entry which is preliminary data.</text>
</comment>
<evidence type="ECO:0000313" key="1">
    <source>
        <dbReference type="EMBL" id="KAK2569807.1"/>
    </source>
</evidence>
<keyword evidence="2" id="KW-1185">Reference proteome</keyword>
<reference evidence="1" key="2">
    <citation type="journal article" date="2023" name="Science">
        <title>Genomic signatures of disease resistance in endangered staghorn corals.</title>
        <authorList>
            <person name="Vollmer S.V."/>
            <person name="Selwyn J.D."/>
            <person name="Despard B.A."/>
            <person name="Roesel C.L."/>
        </authorList>
    </citation>
    <scope>NUCLEOTIDE SEQUENCE</scope>
    <source>
        <strain evidence="1">K2</strain>
    </source>
</reference>
<dbReference type="PANTHER" id="PTHR28309">
    <property type="entry name" value="REQUIRED FOR EXCISION 1-B DOMAIN-CONTAINING PROTEIN"/>
    <property type="match status" value="1"/>
</dbReference>
<dbReference type="PANTHER" id="PTHR28309:SF1">
    <property type="entry name" value="REQUIRED FOR EXCISION 1-B DOMAIN-CONTAINING PROTEIN"/>
    <property type="match status" value="1"/>
</dbReference>
<reference evidence="1" key="1">
    <citation type="journal article" date="2023" name="G3 (Bethesda)">
        <title>Whole genome assembly and annotation of the endangered Caribbean coral Acropora cervicornis.</title>
        <authorList>
            <person name="Selwyn J.D."/>
            <person name="Vollmer S.V."/>
        </authorList>
    </citation>
    <scope>NUCLEOTIDE SEQUENCE</scope>
    <source>
        <strain evidence="1">K2</strain>
    </source>
</reference>
<protein>
    <submittedName>
        <fullName evidence="1">Required for excision 1-B domain-containing protein</fullName>
    </submittedName>
</protein>
<dbReference type="InterPro" id="IPR039491">
    <property type="entry name" value="REX1-B"/>
</dbReference>
<evidence type="ECO:0000313" key="2">
    <source>
        <dbReference type="Proteomes" id="UP001249851"/>
    </source>
</evidence>
<dbReference type="Proteomes" id="UP001249851">
    <property type="component" value="Unassembled WGS sequence"/>
</dbReference>
<organism evidence="1 2">
    <name type="scientific">Acropora cervicornis</name>
    <name type="common">Staghorn coral</name>
    <dbReference type="NCBI Taxonomy" id="6130"/>
    <lineage>
        <taxon>Eukaryota</taxon>
        <taxon>Metazoa</taxon>
        <taxon>Cnidaria</taxon>
        <taxon>Anthozoa</taxon>
        <taxon>Hexacorallia</taxon>
        <taxon>Scleractinia</taxon>
        <taxon>Astrocoeniina</taxon>
        <taxon>Acroporidae</taxon>
        <taxon>Acropora</taxon>
    </lineage>
</organism>
<gene>
    <name evidence="1" type="ORF">P5673_005656</name>
</gene>